<evidence type="ECO:0000256" key="5">
    <source>
        <dbReference type="PROSITE-ProRule" id="PRU00335"/>
    </source>
</evidence>
<name>A0A1U7PNE8_9BACI</name>
<dbReference type="PROSITE" id="PS50977">
    <property type="entry name" value="HTH_TETR_2"/>
    <property type="match status" value="1"/>
</dbReference>
<evidence type="ECO:0000256" key="1">
    <source>
        <dbReference type="ARBA" id="ARBA00022491"/>
    </source>
</evidence>
<dbReference type="SUPFAM" id="SSF48498">
    <property type="entry name" value="Tetracyclin repressor-like, C-terminal domain"/>
    <property type="match status" value="1"/>
</dbReference>
<dbReference type="InterPro" id="IPR039538">
    <property type="entry name" value="BetI_C"/>
</dbReference>
<dbReference type="InterPro" id="IPR023772">
    <property type="entry name" value="DNA-bd_HTH_TetR-type_CS"/>
</dbReference>
<organism evidence="7 8">
    <name type="scientific">Edaphobacillus lindanitolerans</name>
    <dbReference type="NCBI Taxonomy" id="550447"/>
    <lineage>
        <taxon>Bacteria</taxon>
        <taxon>Bacillati</taxon>
        <taxon>Bacillota</taxon>
        <taxon>Bacilli</taxon>
        <taxon>Bacillales</taxon>
        <taxon>Bacillaceae</taxon>
        <taxon>Edaphobacillus</taxon>
    </lineage>
</organism>
<dbReference type="Pfam" id="PF13977">
    <property type="entry name" value="TetR_C_6"/>
    <property type="match status" value="1"/>
</dbReference>
<feature type="DNA-binding region" description="H-T-H motif" evidence="5">
    <location>
        <begin position="31"/>
        <end position="50"/>
    </location>
</feature>
<dbReference type="SUPFAM" id="SSF46689">
    <property type="entry name" value="Homeodomain-like"/>
    <property type="match status" value="1"/>
</dbReference>
<dbReference type="PROSITE" id="PS01081">
    <property type="entry name" value="HTH_TETR_1"/>
    <property type="match status" value="1"/>
</dbReference>
<proteinExistence type="predicted"/>
<dbReference type="InterPro" id="IPR050109">
    <property type="entry name" value="HTH-type_TetR-like_transc_reg"/>
</dbReference>
<dbReference type="OrthoDB" id="9816296at2"/>
<dbReference type="GO" id="GO:0003700">
    <property type="term" value="F:DNA-binding transcription factor activity"/>
    <property type="evidence" value="ECO:0007669"/>
    <property type="project" value="TreeGrafter"/>
</dbReference>
<dbReference type="GO" id="GO:0000976">
    <property type="term" value="F:transcription cis-regulatory region binding"/>
    <property type="evidence" value="ECO:0007669"/>
    <property type="project" value="TreeGrafter"/>
</dbReference>
<evidence type="ECO:0000313" key="8">
    <source>
        <dbReference type="Proteomes" id="UP000187550"/>
    </source>
</evidence>
<protein>
    <submittedName>
        <fullName evidence="7">Transcriptional regulator, TetR family</fullName>
    </submittedName>
</protein>
<keyword evidence="3 5" id="KW-0238">DNA-binding</keyword>
<evidence type="ECO:0000256" key="3">
    <source>
        <dbReference type="ARBA" id="ARBA00023125"/>
    </source>
</evidence>
<dbReference type="InterPro" id="IPR001647">
    <property type="entry name" value="HTH_TetR"/>
</dbReference>
<keyword evidence="1" id="KW-0678">Repressor</keyword>
<dbReference type="PANTHER" id="PTHR30055">
    <property type="entry name" value="HTH-TYPE TRANSCRIPTIONAL REGULATOR RUTR"/>
    <property type="match status" value="1"/>
</dbReference>
<dbReference type="Proteomes" id="UP000187550">
    <property type="component" value="Unassembled WGS sequence"/>
</dbReference>
<dbReference type="Gene3D" id="1.10.357.10">
    <property type="entry name" value="Tetracycline Repressor, domain 2"/>
    <property type="match status" value="1"/>
</dbReference>
<keyword evidence="8" id="KW-1185">Reference proteome</keyword>
<dbReference type="AlphaFoldDB" id="A0A1U7PNE8"/>
<dbReference type="InterPro" id="IPR036271">
    <property type="entry name" value="Tet_transcr_reg_TetR-rel_C_sf"/>
</dbReference>
<keyword evidence="4" id="KW-0804">Transcription</keyword>
<evidence type="ECO:0000256" key="4">
    <source>
        <dbReference type="ARBA" id="ARBA00023163"/>
    </source>
</evidence>
<dbReference type="STRING" id="550447.SAMN05428946_2090"/>
<dbReference type="PANTHER" id="PTHR30055:SF226">
    <property type="entry name" value="HTH-TYPE TRANSCRIPTIONAL REGULATOR PKSA"/>
    <property type="match status" value="1"/>
</dbReference>
<feature type="domain" description="HTH tetR-type" evidence="6">
    <location>
        <begin position="8"/>
        <end position="68"/>
    </location>
</feature>
<evidence type="ECO:0000259" key="6">
    <source>
        <dbReference type="PROSITE" id="PS50977"/>
    </source>
</evidence>
<accession>A0A1U7PNE8</accession>
<keyword evidence="2" id="KW-0805">Transcription regulation</keyword>
<evidence type="ECO:0000256" key="2">
    <source>
        <dbReference type="ARBA" id="ARBA00023015"/>
    </source>
</evidence>
<reference evidence="8" key="1">
    <citation type="submission" date="2017-01" db="EMBL/GenBank/DDBJ databases">
        <authorList>
            <person name="Varghese N."/>
            <person name="Submissions S."/>
        </authorList>
    </citation>
    <scope>NUCLEOTIDE SEQUENCE [LARGE SCALE GENOMIC DNA]</scope>
    <source>
        <strain evidence="8">MNA4</strain>
    </source>
</reference>
<sequence length="194" mass="22187">MPKIVNHEKRREQIAESMWRIILEKGMEGATVRGVAEEAGLSVGALRYYFKDQDELFVYAMRLVNERVTGRVMDIAARPLPPREKVIAVLLEIVPMDDERRAETDVWFSFLAHLKHRKDLDGIPEHAVYEAIQKLFGLLEAEGALRPGLDRELEAERLYSIIDGLALHAFLEPERLDPSMVRRVVRSAVEAITL</sequence>
<gene>
    <name evidence="7" type="ORF">SAMN05428946_2090</name>
</gene>
<dbReference type="InterPro" id="IPR009057">
    <property type="entry name" value="Homeodomain-like_sf"/>
</dbReference>
<dbReference type="RefSeq" id="WP_076758740.1">
    <property type="nucleotide sequence ID" value="NZ_FTPL01000003.1"/>
</dbReference>
<dbReference type="EMBL" id="FTPL01000003">
    <property type="protein sequence ID" value="SIT87420.1"/>
    <property type="molecule type" value="Genomic_DNA"/>
</dbReference>
<dbReference type="Pfam" id="PF00440">
    <property type="entry name" value="TetR_N"/>
    <property type="match status" value="1"/>
</dbReference>
<evidence type="ECO:0000313" key="7">
    <source>
        <dbReference type="EMBL" id="SIT87420.1"/>
    </source>
</evidence>